<name>A0A0A9WZ91_LYGHE</name>
<organism evidence="3">
    <name type="scientific">Lygus hesperus</name>
    <name type="common">Western plant bug</name>
    <dbReference type="NCBI Taxonomy" id="30085"/>
    <lineage>
        <taxon>Eukaryota</taxon>
        <taxon>Metazoa</taxon>
        <taxon>Ecdysozoa</taxon>
        <taxon>Arthropoda</taxon>
        <taxon>Hexapoda</taxon>
        <taxon>Insecta</taxon>
        <taxon>Pterygota</taxon>
        <taxon>Neoptera</taxon>
        <taxon>Paraneoptera</taxon>
        <taxon>Hemiptera</taxon>
        <taxon>Heteroptera</taxon>
        <taxon>Panheteroptera</taxon>
        <taxon>Cimicomorpha</taxon>
        <taxon>Miridae</taxon>
        <taxon>Mirini</taxon>
        <taxon>Lygus</taxon>
    </lineage>
</organism>
<evidence type="ECO:0000313" key="4">
    <source>
        <dbReference type="EMBL" id="JAG10126.1"/>
    </source>
</evidence>
<sequence>RFHSNMRSEFSIFTVLLVVQLAGCLIEGAPTTEGEISSARSEAPSRATSREGEEQTVLTTKQAESSEAPDDETTEDESASTKASSDVKTPCTDDEPDIVVIEETVEIVIPYEVWDLWYRLLCSSFSLYCDDAFAPSENPFPNPDDLFAPVNDAFPLRTMHIRPQKIRFSPQRVDFRP</sequence>
<gene>
    <name evidence="3" type="primary">LT_1</name>
    <name evidence="4" type="synonym">LT_0</name>
    <name evidence="3" type="ORF">CM83_43103</name>
    <name evidence="4" type="ORF">CM83_43105</name>
</gene>
<dbReference type="EMBL" id="GBHO01033479">
    <property type="protein sequence ID" value="JAG10125.1"/>
    <property type="molecule type" value="Transcribed_RNA"/>
</dbReference>
<proteinExistence type="predicted"/>
<feature type="compositionally biased region" description="Acidic residues" evidence="1">
    <location>
        <begin position="67"/>
        <end position="78"/>
    </location>
</feature>
<reference evidence="3" key="1">
    <citation type="journal article" date="2014" name="PLoS ONE">
        <title>Transcriptome-Based Identification of ABC Transporters in the Western Tarnished Plant Bug Lygus hesperus.</title>
        <authorList>
            <person name="Hull J.J."/>
            <person name="Chaney K."/>
            <person name="Geib S.M."/>
            <person name="Fabrick J.A."/>
            <person name="Brent C.S."/>
            <person name="Walsh D."/>
            <person name="Lavine L.C."/>
        </authorList>
    </citation>
    <scope>NUCLEOTIDE SEQUENCE</scope>
</reference>
<feature type="signal peptide" evidence="2">
    <location>
        <begin position="1"/>
        <end position="24"/>
    </location>
</feature>
<dbReference type="EMBL" id="GBHO01033478">
    <property type="protein sequence ID" value="JAG10126.1"/>
    <property type="molecule type" value="Transcribed_RNA"/>
</dbReference>
<feature type="chain" id="PRO_5007389552" evidence="2">
    <location>
        <begin position="25"/>
        <end position="177"/>
    </location>
</feature>
<feature type="compositionally biased region" description="Polar residues" evidence="1">
    <location>
        <begin position="56"/>
        <end position="65"/>
    </location>
</feature>
<reference evidence="3" key="2">
    <citation type="submission" date="2014-07" db="EMBL/GenBank/DDBJ databases">
        <authorList>
            <person name="Hull J."/>
        </authorList>
    </citation>
    <scope>NUCLEOTIDE SEQUENCE</scope>
</reference>
<protein>
    <submittedName>
        <fullName evidence="3">Large T antigen</fullName>
    </submittedName>
</protein>
<accession>A0A0A9WZ91</accession>
<evidence type="ECO:0000313" key="3">
    <source>
        <dbReference type="EMBL" id="JAG10125.1"/>
    </source>
</evidence>
<feature type="non-terminal residue" evidence="3">
    <location>
        <position position="1"/>
    </location>
</feature>
<dbReference type="AlphaFoldDB" id="A0A0A9WZ91"/>
<keyword evidence="2" id="KW-0732">Signal</keyword>
<feature type="region of interest" description="Disordered" evidence="1">
    <location>
        <begin position="32"/>
        <end position="94"/>
    </location>
</feature>
<evidence type="ECO:0000256" key="1">
    <source>
        <dbReference type="SAM" id="MobiDB-lite"/>
    </source>
</evidence>
<evidence type="ECO:0000256" key="2">
    <source>
        <dbReference type="SAM" id="SignalP"/>
    </source>
</evidence>